<accession>A0AA44F545</accession>
<protein>
    <submittedName>
        <fullName evidence="2">Sugar phosphate isomerase/epimerase</fullName>
    </submittedName>
</protein>
<evidence type="ECO:0000313" key="2">
    <source>
        <dbReference type="EMBL" id="NTC29821.1"/>
    </source>
</evidence>
<dbReference type="AlphaFoldDB" id="A0AA44F545"/>
<sequence length="301" mass="33533">MAKPSRPFTVNWKKEIRMKFSREQRIMWLSQIRSIPFRQRVELTSKAGFGTLSTSPVDFDQTVASGLSAKDQRQIAADNGVKLSYLDPLTSWVPDWRPVNEDPDILPYLERTPESFLKVAAELEVDKIHLIGTFPKDRYTIDELTQHFGAMADRAAKEGLRVTLEAMPLWGFSTFEEAWQVFKGAGRSNAGIIFDTWHYVRGGRNDALLAEVPPSAIDTVQIADGSLRLPAGRTMARDCLFNRVPIGEGEIPNAEILALLAKHNLIPSVGPEIFSSALDALPPEEIFARVLPGFEAITDAI</sequence>
<gene>
    <name evidence="2" type="ORF">G6M46_16945</name>
</gene>
<name>A0AA44F545_AGRTU</name>
<evidence type="ECO:0000313" key="3">
    <source>
        <dbReference type="Proteomes" id="UP000702952"/>
    </source>
</evidence>
<dbReference type="Pfam" id="PF01261">
    <property type="entry name" value="AP_endonuc_2"/>
    <property type="match status" value="1"/>
</dbReference>
<feature type="domain" description="Xylose isomerase-like TIM barrel" evidence="1">
    <location>
        <begin position="42"/>
        <end position="286"/>
    </location>
</feature>
<dbReference type="InterPro" id="IPR013022">
    <property type="entry name" value="Xyl_isomerase-like_TIM-brl"/>
</dbReference>
<dbReference type="GO" id="GO:0016853">
    <property type="term" value="F:isomerase activity"/>
    <property type="evidence" value="ECO:0007669"/>
    <property type="project" value="UniProtKB-KW"/>
</dbReference>
<dbReference type="RefSeq" id="WP_174019074.1">
    <property type="nucleotide sequence ID" value="NZ_JAAMAW010000021.1"/>
</dbReference>
<proteinExistence type="predicted"/>
<dbReference type="PANTHER" id="PTHR12110">
    <property type="entry name" value="HYDROXYPYRUVATE ISOMERASE"/>
    <property type="match status" value="1"/>
</dbReference>
<organism evidence="2 3">
    <name type="scientific">Agrobacterium tumefaciens</name>
    <dbReference type="NCBI Taxonomy" id="358"/>
    <lineage>
        <taxon>Bacteria</taxon>
        <taxon>Pseudomonadati</taxon>
        <taxon>Pseudomonadota</taxon>
        <taxon>Alphaproteobacteria</taxon>
        <taxon>Hyphomicrobiales</taxon>
        <taxon>Rhizobiaceae</taxon>
        <taxon>Rhizobium/Agrobacterium group</taxon>
        <taxon>Agrobacterium</taxon>
        <taxon>Agrobacterium tumefaciens complex</taxon>
    </lineage>
</organism>
<reference evidence="2" key="1">
    <citation type="journal article" date="2020" name="Science">
        <title>Unexpected conservation and global transmission of agrobacterial virulence plasmids.</title>
        <authorList>
            <person name="Weisberg A.J."/>
            <person name="Davis E.W. 2nd"/>
            <person name="Tabima J."/>
            <person name="Belcher M.S."/>
            <person name="Miller M."/>
            <person name="Kuo C.H."/>
            <person name="Loper J.E."/>
            <person name="Grunwald N.J."/>
            <person name="Putnam M.L."/>
            <person name="Chang J.H."/>
        </authorList>
    </citation>
    <scope>NUCLEOTIDE SEQUENCE</scope>
    <source>
        <strain evidence="2">17-1853-1a</strain>
    </source>
</reference>
<dbReference type="InterPro" id="IPR036237">
    <property type="entry name" value="Xyl_isomerase-like_sf"/>
</dbReference>
<comment type="caution">
    <text evidence="2">The sequence shown here is derived from an EMBL/GenBank/DDBJ whole genome shotgun (WGS) entry which is preliminary data.</text>
</comment>
<keyword evidence="2" id="KW-0413">Isomerase</keyword>
<dbReference type="Proteomes" id="UP000702952">
    <property type="component" value="Unassembled WGS sequence"/>
</dbReference>
<dbReference type="Gene3D" id="3.20.20.150">
    <property type="entry name" value="Divalent-metal-dependent TIM barrel enzymes"/>
    <property type="match status" value="1"/>
</dbReference>
<dbReference type="SUPFAM" id="SSF51658">
    <property type="entry name" value="Xylose isomerase-like"/>
    <property type="match status" value="1"/>
</dbReference>
<dbReference type="EMBL" id="JAAMAY010000027">
    <property type="protein sequence ID" value="NTC29821.1"/>
    <property type="molecule type" value="Genomic_DNA"/>
</dbReference>
<evidence type="ECO:0000259" key="1">
    <source>
        <dbReference type="Pfam" id="PF01261"/>
    </source>
</evidence>
<dbReference type="InterPro" id="IPR050312">
    <property type="entry name" value="IolE/XylAMocC-like"/>
</dbReference>
<dbReference type="PANTHER" id="PTHR12110:SF48">
    <property type="entry name" value="BLL3656 PROTEIN"/>
    <property type="match status" value="1"/>
</dbReference>